<dbReference type="Proteomes" id="UP000470384">
    <property type="component" value="Unassembled WGS sequence"/>
</dbReference>
<dbReference type="AlphaFoldDB" id="A0A845Q8X9"/>
<accession>A0A845Q8X9</accession>
<name>A0A845Q8X9_9HYPH</name>
<dbReference type="GeneID" id="300655588"/>
<reference evidence="1 2" key="1">
    <citation type="journal article" date="2016" name="Int. J. Syst. Evol. Microbiol.">
        <title>Pyruvatibacter mobilis gen. nov., sp. nov., a marine bacterium from the culture broth of Picochlorum sp. 122.</title>
        <authorList>
            <person name="Wang G."/>
            <person name="Tang M."/>
            <person name="Wu H."/>
            <person name="Dai S."/>
            <person name="Li T."/>
            <person name="Chen C."/>
            <person name="He H."/>
            <person name="Fan J."/>
            <person name="Xiang W."/>
            <person name="Li X."/>
        </authorList>
    </citation>
    <scope>NUCLEOTIDE SEQUENCE [LARGE SCALE GENOMIC DNA]</scope>
    <source>
        <strain evidence="1 2">GYP-11</strain>
    </source>
</reference>
<evidence type="ECO:0000313" key="1">
    <source>
        <dbReference type="EMBL" id="NBG94718.1"/>
    </source>
</evidence>
<dbReference type="EMBL" id="WXYQ01000002">
    <property type="protein sequence ID" value="NBG94718.1"/>
    <property type="molecule type" value="Genomic_DNA"/>
</dbReference>
<sequence>MEKICLDRMANVRQLLEYNMVSDAADQMHAFHACSEKSDCRYWLTCAKHIEDLWSRQQQAEAAAKDRKPS</sequence>
<protein>
    <submittedName>
        <fullName evidence="1">Uncharacterized protein</fullName>
    </submittedName>
</protein>
<keyword evidence="2" id="KW-1185">Reference proteome</keyword>
<evidence type="ECO:0000313" key="2">
    <source>
        <dbReference type="Proteomes" id="UP000470384"/>
    </source>
</evidence>
<dbReference type="RefSeq" id="WP_027846234.1">
    <property type="nucleotide sequence ID" value="NZ_BMHN01000001.1"/>
</dbReference>
<dbReference type="OrthoDB" id="9882491at2"/>
<comment type="caution">
    <text evidence="1">The sequence shown here is derived from an EMBL/GenBank/DDBJ whole genome shotgun (WGS) entry which is preliminary data.</text>
</comment>
<gene>
    <name evidence="1" type="ORF">GTQ45_03125</name>
</gene>
<proteinExistence type="predicted"/>
<organism evidence="1 2">
    <name type="scientific">Pyruvatibacter mobilis</name>
    <dbReference type="NCBI Taxonomy" id="1712261"/>
    <lineage>
        <taxon>Bacteria</taxon>
        <taxon>Pseudomonadati</taxon>
        <taxon>Pseudomonadota</taxon>
        <taxon>Alphaproteobacteria</taxon>
        <taxon>Hyphomicrobiales</taxon>
        <taxon>Parvibaculaceae</taxon>
        <taxon>Pyruvatibacter</taxon>
    </lineage>
</organism>